<reference evidence="2" key="1">
    <citation type="submission" date="2019-11" db="EMBL/GenBank/DDBJ databases">
        <authorList>
            <person name="Feng L."/>
        </authorList>
    </citation>
    <scope>NUCLEOTIDE SEQUENCE</scope>
    <source>
        <strain evidence="2">PagglomeransLFYP105</strain>
    </source>
</reference>
<sequence>MKVLLISAALLFLVQYASATQMSGFAAMYYQDDRTTPEEPTNAPLFPAIIHGKKTIRMEVSRLSDITSTLIEKDSSAHWVCLHDDDGTNYWFISDNEMGAGLLTALAISKDGSHKECVKTTEHVNVSVANIPLLNASHGNLVKWFGKSEIAKQKAVLFYHETPVKNGFIQSNTVSYYFDGEKVRGVIIGQITSN</sequence>
<evidence type="ECO:0000313" key="2">
    <source>
        <dbReference type="EMBL" id="VYU47763.1"/>
    </source>
</evidence>
<name>A0A6N3F731_ENTAG</name>
<dbReference type="EMBL" id="CACRUS010000018">
    <property type="protein sequence ID" value="VYU47763.1"/>
    <property type="molecule type" value="Genomic_DNA"/>
</dbReference>
<accession>A0A6N3F731</accession>
<organism evidence="2">
    <name type="scientific">Enterobacter agglomerans</name>
    <name type="common">Erwinia herbicola</name>
    <name type="synonym">Pantoea agglomerans</name>
    <dbReference type="NCBI Taxonomy" id="549"/>
    <lineage>
        <taxon>Bacteria</taxon>
        <taxon>Pseudomonadati</taxon>
        <taxon>Pseudomonadota</taxon>
        <taxon>Gammaproteobacteria</taxon>
        <taxon>Enterobacterales</taxon>
        <taxon>Erwiniaceae</taxon>
        <taxon>Pantoea</taxon>
        <taxon>Pantoea agglomerans group</taxon>
    </lineage>
</organism>
<gene>
    <name evidence="2" type="ORF">PALFYP105_04398</name>
</gene>
<dbReference type="AlphaFoldDB" id="A0A6N3F731"/>
<protein>
    <submittedName>
        <fullName evidence="2">Uncharacterized protein</fullName>
    </submittedName>
</protein>
<keyword evidence="1" id="KW-0732">Signal</keyword>
<proteinExistence type="predicted"/>
<feature type="chain" id="PRO_5027063359" evidence="1">
    <location>
        <begin position="20"/>
        <end position="194"/>
    </location>
</feature>
<feature type="signal peptide" evidence="1">
    <location>
        <begin position="1"/>
        <end position="19"/>
    </location>
</feature>
<evidence type="ECO:0000256" key="1">
    <source>
        <dbReference type="SAM" id="SignalP"/>
    </source>
</evidence>